<sequence>MRTTRLLLATALLGLCGAAHAADVALARLDCGGPREAVSVAAFSDTFEHENRKIALTYSCYLVRNGDRYLLWDTGNALDGSDAAPKVSLVDQLARIGVKPADIDFVGISHYHDDHTGQLAQFPDATLLIGANDWNAVTASETPAGFDPKQYAERRARFAPWIGRGKLERVSGDRRDVFGDGSVLMLDLPGHTPGHRGLLVKLAKKGNVLLTGDVTHFHENYRSNGVPTWNTNRADSLASLDRFRKIAENLKATVIIQHDPRDIGKLPAFPAFAD</sequence>
<organism evidence="7 8">
    <name type="scientific">Cognatilysobacter xinjiangensis</name>
    <dbReference type="NCBI Taxonomy" id="546892"/>
    <lineage>
        <taxon>Bacteria</taxon>
        <taxon>Pseudomonadati</taxon>
        <taxon>Pseudomonadota</taxon>
        <taxon>Gammaproteobacteria</taxon>
        <taxon>Lysobacterales</taxon>
        <taxon>Lysobacteraceae</taxon>
        <taxon>Cognatilysobacter</taxon>
    </lineage>
</organism>
<evidence type="ECO:0000259" key="6">
    <source>
        <dbReference type="SMART" id="SM00849"/>
    </source>
</evidence>
<feature type="chain" id="PRO_5047478860" evidence="5">
    <location>
        <begin position="22"/>
        <end position="274"/>
    </location>
</feature>
<evidence type="ECO:0000256" key="1">
    <source>
        <dbReference type="ARBA" id="ARBA00007749"/>
    </source>
</evidence>
<keyword evidence="5" id="KW-0732">Signal</keyword>
<dbReference type="EMBL" id="BMXY01000002">
    <property type="protein sequence ID" value="GGZ66361.1"/>
    <property type="molecule type" value="Genomic_DNA"/>
</dbReference>
<feature type="domain" description="Metallo-beta-lactamase" evidence="6">
    <location>
        <begin position="57"/>
        <end position="258"/>
    </location>
</feature>
<dbReference type="InterPro" id="IPR036866">
    <property type="entry name" value="RibonucZ/Hydroxyglut_hydro"/>
</dbReference>
<dbReference type="Proteomes" id="UP000643403">
    <property type="component" value="Unassembled WGS sequence"/>
</dbReference>
<keyword evidence="2" id="KW-0479">Metal-binding</keyword>
<evidence type="ECO:0000256" key="3">
    <source>
        <dbReference type="ARBA" id="ARBA00022801"/>
    </source>
</evidence>
<dbReference type="Pfam" id="PF00753">
    <property type="entry name" value="Lactamase_B"/>
    <property type="match status" value="1"/>
</dbReference>
<dbReference type="Gene3D" id="3.60.15.10">
    <property type="entry name" value="Ribonuclease Z/Hydroxyacylglutathione hydrolase-like"/>
    <property type="match status" value="1"/>
</dbReference>
<comment type="caution">
    <text evidence="7">The sequence shown here is derived from an EMBL/GenBank/DDBJ whole genome shotgun (WGS) entry which is preliminary data.</text>
</comment>
<accession>A0ABQ3C7L0</accession>
<dbReference type="InterPro" id="IPR001279">
    <property type="entry name" value="Metallo-B-lactamas"/>
</dbReference>
<comment type="similarity">
    <text evidence="1">Belongs to the metallo-beta-lactamase superfamily.</text>
</comment>
<keyword evidence="8" id="KW-1185">Reference proteome</keyword>
<evidence type="ECO:0000256" key="4">
    <source>
        <dbReference type="ARBA" id="ARBA00022833"/>
    </source>
</evidence>
<evidence type="ECO:0000313" key="8">
    <source>
        <dbReference type="Proteomes" id="UP000643403"/>
    </source>
</evidence>
<evidence type="ECO:0000313" key="7">
    <source>
        <dbReference type="EMBL" id="GGZ66361.1"/>
    </source>
</evidence>
<gene>
    <name evidence="7" type="ORF">GCM10008101_20670</name>
</gene>
<feature type="signal peptide" evidence="5">
    <location>
        <begin position="1"/>
        <end position="21"/>
    </location>
</feature>
<dbReference type="InterPro" id="IPR051013">
    <property type="entry name" value="MBL_superfamily_lactonases"/>
</dbReference>
<dbReference type="SUPFAM" id="SSF56281">
    <property type="entry name" value="Metallo-hydrolase/oxidoreductase"/>
    <property type="match status" value="1"/>
</dbReference>
<dbReference type="PANTHER" id="PTHR42978:SF3">
    <property type="entry name" value="BLR3078 PROTEIN"/>
    <property type="match status" value="1"/>
</dbReference>
<dbReference type="RefSeq" id="WP_189449579.1">
    <property type="nucleotide sequence ID" value="NZ_BMXY01000002.1"/>
</dbReference>
<evidence type="ECO:0000256" key="2">
    <source>
        <dbReference type="ARBA" id="ARBA00022723"/>
    </source>
</evidence>
<keyword evidence="4" id="KW-0862">Zinc</keyword>
<dbReference type="PANTHER" id="PTHR42978">
    <property type="entry name" value="QUORUM-QUENCHING LACTONASE YTNP-RELATED-RELATED"/>
    <property type="match status" value="1"/>
</dbReference>
<name>A0ABQ3C7L0_9GAMM</name>
<reference evidence="8" key="1">
    <citation type="journal article" date="2019" name="Int. J. Syst. Evol. Microbiol.">
        <title>The Global Catalogue of Microorganisms (GCM) 10K type strain sequencing project: providing services to taxonomists for standard genome sequencing and annotation.</title>
        <authorList>
            <consortium name="The Broad Institute Genomics Platform"/>
            <consortium name="The Broad Institute Genome Sequencing Center for Infectious Disease"/>
            <person name="Wu L."/>
            <person name="Ma J."/>
        </authorList>
    </citation>
    <scope>NUCLEOTIDE SEQUENCE [LARGE SCALE GENOMIC DNA]</scope>
    <source>
        <strain evidence="8">KCTC 22558</strain>
    </source>
</reference>
<protein>
    <submittedName>
        <fullName evidence="7">MBL fold metallo-hydrolase</fullName>
    </submittedName>
</protein>
<dbReference type="CDD" id="cd07729">
    <property type="entry name" value="AHL_lactonase_MBL-fold"/>
    <property type="match status" value="1"/>
</dbReference>
<proteinExistence type="inferred from homology"/>
<evidence type="ECO:0000256" key="5">
    <source>
        <dbReference type="SAM" id="SignalP"/>
    </source>
</evidence>
<keyword evidence="3" id="KW-0378">Hydrolase</keyword>
<dbReference type="SMART" id="SM00849">
    <property type="entry name" value="Lactamase_B"/>
    <property type="match status" value="1"/>
</dbReference>